<keyword evidence="2" id="KW-1185">Reference proteome</keyword>
<dbReference type="EMBL" id="BOMB01000017">
    <property type="protein sequence ID" value="GID12196.1"/>
    <property type="molecule type" value="Genomic_DNA"/>
</dbReference>
<organism evidence="1 2">
    <name type="scientific">Actinocatenispora rupis</name>
    <dbReference type="NCBI Taxonomy" id="519421"/>
    <lineage>
        <taxon>Bacteria</taxon>
        <taxon>Bacillati</taxon>
        <taxon>Actinomycetota</taxon>
        <taxon>Actinomycetes</taxon>
        <taxon>Micromonosporales</taxon>
        <taxon>Micromonosporaceae</taxon>
        <taxon>Actinocatenispora</taxon>
    </lineage>
</organism>
<proteinExistence type="predicted"/>
<sequence length="119" mass="11494">MAAEGVTVLDRGVLARAVAAAAGAAQGVAALVPGGGVPAVTQVPGDAIVGVALGGSAVSVHVVIDRLPLEPVVTGVAAAVATVLADAGDERRVEVVVEDVVDEAVESALRRGADGGEVR</sequence>
<dbReference type="RefSeq" id="WP_203658183.1">
    <property type="nucleotide sequence ID" value="NZ_BAAAZM010000009.1"/>
</dbReference>
<dbReference type="Proteomes" id="UP000612808">
    <property type="component" value="Unassembled WGS sequence"/>
</dbReference>
<reference evidence="1" key="1">
    <citation type="submission" date="2021-01" db="EMBL/GenBank/DDBJ databases">
        <title>Whole genome shotgun sequence of Actinocatenispora rupis NBRC 107355.</title>
        <authorList>
            <person name="Komaki H."/>
            <person name="Tamura T."/>
        </authorList>
    </citation>
    <scope>NUCLEOTIDE SEQUENCE</scope>
    <source>
        <strain evidence="1">NBRC 107355</strain>
    </source>
</reference>
<gene>
    <name evidence="1" type="ORF">Aru02nite_30850</name>
</gene>
<evidence type="ECO:0000313" key="1">
    <source>
        <dbReference type="EMBL" id="GID12196.1"/>
    </source>
</evidence>
<name>A0A8J3J5X8_9ACTN</name>
<accession>A0A8J3J5X8</accession>
<protein>
    <submittedName>
        <fullName evidence="1">Uncharacterized protein</fullName>
    </submittedName>
</protein>
<comment type="caution">
    <text evidence="1">The sequence shown here is derived from an EMBL/GenBank/DDBJ whole genome shotgun (WGS) entry which is preliminary data.</text>
</comment>
<dbReference type="AlphaFoldDB" id="A0A8J3J5X8"/>
<evidence type="ECO:0000313" key="2">
    <source>
        <dbReference type="Proteomes" id="UP000612808"/>
    </source>
</evidence>